<accession>R7RWC0</accession>
<reference evidence="4" key="1">
    <citation type="journal article" date="2012" name="Science">
        <title>The Paleozoic origin of enzymatic lignin decomposition reconstructed from 31 fungal genomes.</title>
        <authorList>
            <person name="Floudas D."/>
            <person name="Binder M."/>
            <person name="Riley R."/>
            <person name="Barry K."/>
            <person name="Blanchette R.A."/>
            <person name="Henrissat B."/>
            <person name="Martinez A.T."/>
            <person name="Otillar R."/>
            <person name="Spatafora J.W."/>
            <person name="Yadav J.S."/>
            <person name="Aerts A."/>
            <person name="Benoit I."/>
            <person name="Boyd A."/>
            <person name="Carlson A."/>
            <person name="Copeland A."/>
            <person name="Coutinho P.M."/>
            <person name="de Vries R.P."/>
            <person name="Ferreira P."/>
            <person name="Findley K."/>
            <person name="Foster B."/>
            <person name="Gaskell J."/>
            <person name="Glotzer D."/>
            <person name="Gorecki P."/>
            <person name="Heitman J."/>
            <person name="Hesse C."/>
            <person name="Hori C."/>
            <person name="Igarashi K."/>
            <person name="Jurgens J.A."/>
            <person name="Kallen N."/>
            <person name="Kersten P."/>
            <person name="Kohler A."/>
            <person name="Kuees U."/>
            <person name="Kumar T.K.A."/>
            <person name="Kuo A."/>
            <person name="LaButti K."/>
            <person name="Larrondo L.F."/>
            <person name="Lindquist E."/>
            <person name="Ling A."/>
            <person name="Lombard V."/>
            <person name="Lucas S."/>
            <person name="Lundell T."/>
            <person name="Martin R."/>
            <person name="McLaughlin D.J."/>
            <person name="Morgenstern I."/>
            <person name="Morin E."/>
            <person name="Murat C."/>
            <person name="Nagy L.G."/>
            <person name="Nolan M."/>
            <person name="Ohm R.A."/>
            <person name="Patyshakuliyeva A."/>
            <person name="Rokas A."/>
            <person name="Ruiz-Duenas F.J."/>
            <person name="Sabat G."/>
            <person name="Salamov A."/>
            <person name="Samejima M."/>
            <person name="Schmutz J."/>
            <person name="Slot J.C."/>
            <person name="St John F."/>
            <person name="Stenlid J."/>
            <person name="Sun H."/>
            <person name="Sun S."/>
            <person name="Syed K."/>
            <person name="Tsang A."/>
            <person name="Wiebenga A."/>
            <person name="Young D."/>
            <person name="Pisabarro A."/>
            <person name="Eastwood D.C."/>
            <person name="Martin F."/>
            <person name="Cullen D."/>
            <person name="Grigoriev I.V."/>
            <person name="Hibbett D.S."/>
        </authorList>
    </citation>
    <scope>NUCLEOTIDE SEQUENCE [LARGE SCALE GENOMIC DNA]</scope>
    <source>
        <strain evidence="4">FP-91666</strain>
    </source>
</reference>
<dbReference type="PANTHER" id="PTHR22946:SF9">
    <property type="entry name" value="POLYKETIDE TRANSFERASE AF380"/>
    <property type="match status" value="1"/>
</dbReference>
<dbReference type="InterPro" id="IPR022742">
    <property type="entry name" value="Hydrolase_4"/>
</dbReference>
<organism evidence="3 4">
    <name type="scientific">Stereum hirsutum (strain FP-91666)</name>
    <name type="common">White-rot fungus</name>
    <dbReference type="NCBI Taxonomy" id="721885"/>
    <lineage>
        <taxon>Eukaryota</taxon>
        <taxon>Fungi</taxon>
        <taxon>Dikarya</taxon>
        <taxon>Basidiomycota</taxon>
        <taxon>Agaricomycotina</taxon>
        <taxon>Agaricomycetes</taxon>
        <taxon>Russulales</taxon>
        <taxon>Stereaceae</taxon>
        <taxon>Stereum</taxon>
    </lineage>
</organism>
<dbReference type="KEGG" id="shs:STEHIDRAFT_143166"/>
<dbReference type="EMBL" id="JH687403">
    <property type="protein sequence ID" value="EIM79594.1"/>
    <property type="molecule type" value="Genomic_DNA"/>
</dbReference>
<keyword evidence="1 3" id="KW-0378">Hydrolase</keyword>
<dbReference type="GO" id="GO:0016788">
    <property type="term" value="F:hydrolase activity, acting on ester bonds"/>
    <property type="evidence" value="ECO:0007669"/>
    <property type="project" value="UniProtKB-ARBA"/>
</dbReference>
<dbReference type="OMA" id="RHYPCDH"/>
<dbReference type="PANTHER" id="PTHR22946">
    <property type="entry name" value="DIENELACTONE HYDROLASE DOMAIN-CONTAINING PROTEIN-RELATED"/>
    <property type="match status" value="1"/>
</dbReference>
<dbReference type="AlphaFoldDB" id="R7RWC0"/>
<dbReference type="GeneID" id="18799167"/>
<dbReference type="eggNOG" id="ENOG502RZEK">
    <property type="taxonomic scope" value="Eukaryota"/>
</dbReference>
<dbReference type="SUPFAM" id="SSF53474">
    <property type="entry name" value="alpha/beta-Hydrolases"/>
    <property type="match status" value="1"/>
</dbReference>
<gene>
    <name evidence="3" type="ORF">STEHIDRAFT_143166</name>
</gene>
<proteinExistence type="predicted"/>
<protein>
    <submittedName>
        <fullName evidence="3">Alpha/beta-hydrolase</fullName>
    </submittedName>
</protein>
<dbReference type="OrthoDB" id="2498029at2759"/>
<dbReference type="InterPro" id="IPR050261">
    <property type="entry name" value="FrsA_esterase"/>
</dbReference>
<evidence type="ECO:0000313" key="4">
    <source>
        <dbReference type="Proteomes" id="UP000053927"/>
    </source>
</evidence>
<evidence type="ECO:0000313" key="3">
    <source>
        <dbReference type="EMBL" id="EIM79594.1"/>
    </source>
</evidence>
<dbReference type="Gene3D" id="3.40.50.1820">
    <property type="entry name" value="alpha/beta hydrolase"/>
    <property type="match status" value="1"/>
</dbReference>
<dbReference type="RefSeq" id="XP_007311380.1">
    <property type="nucleotide sequence ID" value="XM_007311318.1"/>
</dbReference>
<dbReference type="Pfam" id="PF12146">
    <property type="entry name" value="Hydrolase_4"/>
    <property type="match status" value="1"/>
</dbReference>
<feature type="domain" description="Serine aminopeptidase S33" evidence="2">
    <location>
        <begin position="36"/>
        <end position="265"/>
    </location>
</feature>
<dbReference type="Proteomes" id="UP000053927">
    <property type="component" value="Unassembled WGS sequence"/>
</dbReference>
<sequence length="304" mass="32913">MNPDLSYSLVNVPSRTPGTYLDVACWKPNIPGPFPVIIAGHGMTLTKDAGLKAFAQRWATNAGFASLLMDYRGFGSSGGEPRNLVSLKNQTEDFLSVVEWVKANSDQFRVDKIVVMGSAMSGLNVAELVVRCKDLAGGMAHCPLLDGYATLMSLDPNPRLLFWAAVDCAKSWLGLAPLYVPAVGKPGEFAFINSPTSYTGFTKMYEKGDRPFSEMPNVLAARLAFEVFSARPGLMLKNAKSPMLIVMAEEDDMIPVAITRDVVAKSCGKVEFVAAPGGHYDVMEGGKGFETNISAQVDFLRRLL</sequence>
<keyword evidence="4" id="KW-1185">Reference proteome</keyword>
<evidence type="ECO:0000256" key="1">
    <source>
        <dbReference type="ARBA" id="ARBA00022801"/>
    </source>
</evidence>
<dbReference type="InterPro" id="IPR029058">
    <property type="entry name" value="AB_hydrolase_fold"/>
</dbReference>
<name>R7RWC0_STEHR</name>
<evidence type="ECO:0000259" key="2">
    <source>
        <dbReference type="Pfam" id="PF12146"/>
    </source>
</evidence>